<reference evidence="2" key="1">
    <citation type="submission" date="2017-05" db="EMBL/GenBank/DDBJ databases">
        <title>Improved OligoMM genomes.</title>
        <authorList>
            <person name="Garzetti D."/>
        </authorList>
    </citation>
    <scope>NUCLEOTIDE SEQUENCE [LARGE SCALE GENOMIC DNA]</scope>
    <source>
        <strain evidence="2">YL45</strain>
    </source>
</reference>
<dbReference type="EMBL" id="NHMP01000001">
    <property type="protein sequence ID" value="OXE50880.1"/>
    <property type="molecule type" value="Genomic_DNA"/>
</dbReference>
<dbReference type="Pfam" id="PF09669">
    <property type="entry name" value="Phage_pRha"/>
    <property type="match status" value="1"/>
</dbReference>
<gene>
    <name evidence="1" type="ORF">ADH67_00835</name>
</gene>
<dbReference type="GeneID" id="78363068"/>
<dbReference type="NCBIfam" id="TIGR02681">
    <property type="entry name" value="phage_pRha"/>
    <property type="match status" value="1"/>
</dbReference>
<dbReference type="AlphaFoldDB" id="A0A227KQS3"/>
<evidence type="ECO:0000313" key="1">
    <source>
        <dbReference type="EMBL" id="OXE50880.1"/>
    </source>
</evidence>
<keyword evidence="2" id="KW-1185">Reference proteome</keyword>
<comment type="caution">
    <text evidence="1">The sequence shown here is derived from an EMBL/GenBank/DDBJ whole genome shotgun (WGS) entry which is preliminary data.</text>
</comment>
<proteinExistence type="predicted"/>
<name>A0A227KQS3_9BURK</name>
<dbReference type="RefSeq" id="WP_066590767.1">
    <property type="nucleotide sequence ID" value="NZ_CP065313.1"/>
</dbReference>
<dbReference type="Proteomes" id="UP000214610">
    <property type="component" value="Unassembled WGS sequence"/>
</dbReference>
<sequence>MNKINQTIARKPIIELVNRQAVTSSFEVARYFGKRHDHVIRDIDNLISKVPDFAKPNFGVCYRINELQNGKPQKYYNMTKDGFTLLAMGFSGEKALKFKISYINAFKEKERQIAQIKTSALAEYMQQVKELAEEKALGSLAGKHLRIWRDKKTMLESKLEIKRSEIEPLLPFFEN</sequence>
<evidence type="ECO:0000313" key="2">
    <source>
        <dbReference type="Proteomes" id="UP000214610"/>
    </source>
</evidence>
<dbReference type="InterPro" id="IPR014054">
    <property type="entry name" value="Phage_regulatory_Rha"/>
</dbReference>
<protein>
    <submittedName>
        <fullName evidence="1">Uncharacterized protein</fullName>
    </submittedName>
</protein>
<accession>A0A227KQS3</accession>
<organism evidence="1 2">
    <name type="scientific">Turicimonas muris</name>
    <dbReference type="NCBI Taxonomy" id="1796652"/>
    <lineage>
        <taxon>Bacteria</taxon>
        <taxon>Pseudomonadati</taxon>
        <taxon>Pseudomonadota</taxon>
        <taxon>Betaproteobacteria</taxon>
        <taxon>Burkholderiales</taxon>
        <taxon>Sutterellaceae</taxon>
        <taxon>Turicimonas</taxon>
    </lineage>
</organism>